<feature type="disulfide bond" evidence="10">
    <location>
        <begin position="91"/>
        <end position="103"/>
    </location>
</feature>
<feature type="disulfide bond" evidence="10">
    <location>
        <begin position="44"/>
        <end position="56"/>
    </location>
</feature>
<feature type="domain" description="Laminin EGF-like" evidence="11">
    <location>
        <begin position="193"/>
        <end position="240"/>
    </location>
</feature>
<evidence type="ECO:0000256" key="9">
    <source>
        <dbReference type="ARBA" id="ARBA00023292"/>
    </source>
</evidence>
<evidence type="ECO:0000256" key="4">
    <source>
        <dbReference type="ARBA" id="ARBA00022729"/>
    </source>
</evidence>
<evidence type="ECO:0000256" key="6">
    <source>
        <dbReference type="ARBA" id="ARBA00022869"/>
    </source>
</evidence>
<dbReference type="GO" id="GO:0009888">
    <property type="term" value="P:tissue development"/>
    <property type="evidence" value="ECO:0007669"/>
    <property type="project" value="TreeGrafter"/>
</dbReference>
<dbReference type="Gene3D" id="2.10.25.10">
    <property type="entry name" value="Laminin"/>
    <property type="match status" value="7"/>
</dbReference>
<feature type="disulfide bond" evidence="10">
    <location>
        <begin position="309"/>
        <end position="318"/>
    </location>
</feature>
<dbReference type="PRINTS" id="PR00011">
    <property type="entry name" value="EGFLAMININ"/>
</dbReference>
<feature type="disulfide bond" evidence="10">
    <location>
        <begin position="165"/>
        <end position="174"/>
    </location>
</feature>
<dbReference type="CDD" id="cd00055">
    <property type="entry name" value="EGF_Lam"/>
    <property type="match status" value="8"/>
</dbReference>
<dbReference type="InterPro" id="IPR000034">
    <property type="entry name" value="Laminin_IV"/>
</dbReference>
<feature type="domain" description="Laminin EGF-like" evidence="11">
    <location>
        <begin position="91"/>
        <end position="138"/>
    </location>
</feature>
<evidence type="ECO:0000256" key="3">
    <source>
        <dbReference type="ARBA" id="ARBA00022530"/>
    </source>
</evidence>
<dbReference type="InterPro" id="IPR002049">
    <property type="entry name" value="LE_dom"/>
</dbReference>
<evidence type="ECO:0000256" key="1">
    <source>
        <dbReference type="ARBA" id="ARBA00004302"/>
    </source>
</evidence>
<dbReference type="WBParaSite" id="ACRNAN_scaffold12914.g7902.t1">
    <property type="protein sequence ID" value="ACRNAN_scaffold12914.g7902.t1"/>
    <property type="gene ID" value="ACRNAN_scaffold12914.g7902"/>
</dbReference>
<proteinExistence type="predicted"/>
<comment type="subcellular location">
    <subcellularLocation>
        <location evidence="1">Secreted</location>
        <location evidence="1">Extracellular space</location>
        <location evidence="1">Extracellular matrix</location>
        <location evidence="1">Basement membrane</location>
    </subcellularLocation>
</comment>
<dbReference type="FunFam" id="2.10.25.10:FF:000130">
    <property type="entry name" value="Laminin subunit beta 1"/>
    <property type="match status" value="1"/>
</dbReference>
<evidence type="ECO:0000259" key="11">
    <source>
        <dbReference type="PROSITE" id="PS50027"/>
    </source>
</evidence>
<feature type="disulfide bond" evidence="10">
    <location>
        <begin position="46"/>
        <end position="63"/>
    </location>
</feature>
<feature type="domain" description="Laminin EGF-like" evidence="11">
    <location>
        <begin position="1"/>
        <end position="43"/>
    </location>
</feature>
<dbReference type="AlphaFoldDB" id="A0A914CQL4"/>
<feature type="disulfide bond" evidence="10">
    <location>
        <begin position="93"/>
        <end position="110"/>
    </location>
</feature>
<dbReference type="SMART" id="SM00281">
    <property type="entry name" value="LamB"/>
    <property type="match status" value="1"/>
</dbReference>
<dbReference type="FunFam" id="2.10.25.10:FF:000105">
    <property type="entry name" value="laminin subunit gamma-1"/>
    <property type="match status" value="1"/>
</dbReference>
<feature type="disulfide bond" evidence="10">
    <location>
        <begin position="112"/>
        <end position="121"/>
    </location>
</feature>
<evidence type="ECO:0000256" key="2">
    <source>
        <dbReference type="ARBA" id="ARBA00022525"/>
    </source>
</evidence>
<dbReference type="Proteomes" id="UP000887540">
    <property type="component" value="Unplaced"/>
</dbReference>
<dbReference type="PROSITE" id="PS51115">
    <property type="entry name" value="LAMININ_IVA"/>
    <property type="match status" value="1"/>
</dbReference>
<feature type="disulfide bond" evidence="10">
    <location>
        <begin position="195"/>
        <end position="212"/>
    </location>
</feature>
<feature type="domain" description="Laminin IV type A" evidence="12">
    <location>
        <begin position="402"/>
        <end position="601"/>
    </location>
</feature>
<evidence type="ECO:0000256" key="7">
    <source>
        <dbReference type="ARBA" id="ARBA00023157"/>
    </source>
</evidence>
<keyword evidence="6" id="KW-0084">Basement membrane</keyword>
<protein>
    <submittedName>
        <fullName evidence="14">Uncharacterized protein</fullName>
    </submittedName>
</protein>
<feature type="domain" description="Laminin EGF-like" evidence="11">
    <location>
        <begin position="44"/>
        <end position="90"/>
    </location>
</feature>
<dbReference type="SMART" id="SM00180">
    <property type="entry name" value="EGF_Lam"/>
    <property type="match status" value="8"/>
</dbReference>
<reference evidence="14" key="1">
    <citation type="submission" date="2022-11" db="UniProtKB">
        <authorList>
            <consortium name="WormBaseParasite"/>
        </authorList>
    </citation>
    <scope>IDENTIFICATION</scope>
</reference>
<keyword evidence="5" id="KW-0677">Repeat</keyword>
<dbReference type="PANTHER" id="PTHR10574">
    <property type="entry name" value="NETRIN/LAMININ-RELATED"/>
    <property type="match status" value="1"/>
</dbReference>
<dbReference type="FunFam" id="2.10.25.10:FF:000011">
    <property type="entry name" value="Cadherin EGF LAG seven-pass G-type receptor"/>
    <property type="match status" value="1"/>
</dbReference>
<sequence>MAIGNCDRKTGQCLKCIGHTTGDACERCEDNHYGSALDHTCKPCGCHHVGAVSLQCSNDTGTCECKENYVGPKCDRCQPGHGDVEKDCPACNCNATGAIGTSCDEVSGQCSCKKGVYGKQCDLCVPSYFNFTDVGCQFCHCNEYGAVDAVDNEKKCDNVTGKCECRSNVAGTRCEQCLPGFFNITSGLGCQSCECNELGSTGTECNIATGQCVCKSGVAGLKCDKCAPNHYGMNEDGCKECQVCPAAGQVCDPINGDCVCPPNTVGDMCEKCTKNAWNYHHLKGCELCDCSGIGADSSECNPINGQCKCKSGYIGHKCDHCEAGYFNFPNCEPCNCDPAGTDPLECRDNLCLCSNEGQCKCKKHVTGEKCDQCDANSFSLEKTNPTGCTECFCFNRTNFCVPNSLVWQQSYTPDRHVVFEDPFIYFDRKEDCHILKEYPLNYNSYPTNNAPLYWPLPRSFLGDRTGSYNGFIRFRIWNDDNHNRVHQIRPDAASFRLFPQVLLIGNDRIKLEHIPNEISDDGKYKVRLHESQWRNRISPQLPVTRKQLMVALQKVQAIYVRGTYNHMYRGDSISLRDVSLDISVGNVKDGGNASTAIGVEKCADCPEGYAGDSCQNPAEGYCRKRHPDYLNNPDDIALIGFSTPCACNE</sequence>
<keyword evidence="3" id="KW-0272">Extracellular matrix</keyword>
<feature type="disulfide bond" evidence="10">
    <location>
        <begin position="193"/>
        <end position="205"/>
    </location>
</feature>
<comment type="caution">
    <text evidence="10">Lacks conserved residue(s) required for the propagation of feature annotation.</text>
</comment>
<feature type="domain" description="Laminin EGF-like" evidence="11">
    <location>
        <begin position="334"/>
        <end position="390"/>
    </location>
</feature>
<dbReference type="GO" id="GO:0009887">
    <property type="term" value="P:animal organ morphogenesis"/>
    <property type="evidence" value="ECO:0007669"/>
    <property type="project" value="TreeGrafter"/>
</dbReference>
<dbReference type="FunFam" id="2.10.25.10:FF:000074">
    <property type="entry name" value="Laminin subunit alpha"/>
    <property type="match status" value="2"/>
</dbReference>
<evidence type="ECO:0000259" key="12">
    <source>
        <dbReference type="PROSITE" id="PS51115"/>
    </source>
</evidence>
<feature type="domain" description="Laminin EGF-like" evidence="11">
    <location>
        <begin position="139"/>
        <end position="192"/>
    </location>
</feature>
<name>A0A914CQL4_9BILA</name>
<dbReference type="InterPro" id="IPR050440">
    <property type="entry name" value="Laminin/Netrin_ECM"/>
</dbReference>
<accession>A0A914CQL4</accession>
<feature type="disulfide bond" evidence="10">
    <location>
        <begin position="290"/>
        <end position="307"/>
    </location>
</feature>
<dbReference type="FunFam" id="2.10.25.10:FF:000090">
    <property type="entry name" value="laminin subunit alpha"/>
    <property type="match status" value="1"/>
</dbReference>
<dbReference type="Pfam" id="PF00053">
    <property type="entry name" value="EGF_laminin"/>
    <property type="match status" value="8"/>
</dbReference>
<dbReference type="SUPFAM" id="SSF57196">
    <property type="entry name" value="EGF/Laminin"/>
    <property type="match status" value="7"/>
</dbReference>
<dbReference type="PROSITE" id="PS50027">
    <property type="entry name" value="EGF_LAM_2"/>
    <property type="match status" value="7"/>
</dbReference>
<evidence type="ECO:0000313" key="13">
    <source>
        <dbReference type="Proteomes" id="UP000887540"/>
    </source>
</evidence>
<evidence type="ECO:0000256" key="10">
    <source>
        <dbReference type="PROSITE-ProRule" id="PRU00460"/>
    </source>
</evidence>
<keyword evidence="8" id="KW-0325">Glycoprotein</keyword>
<dbReference type="PANTHER" id="PTHR10574:SF406">
    <property type="entry name" value="LAMININ SUBUNIT ALPHA 5"/>
    <property type="match status" value="1"/>
</dbReference>
<organism evidence="13 14">
    <name type="scientific">Acrobeloides nanus</name>
    <dbReference type="NCBI Taxonomy" id="290746"/>
    <lineage>
        <taxon>Eukaryota</taxon>
        <taxon>Metazoa</taxon>
        <taxon>Ecdysozoa</taxon>
        <taxon>Nematoda</taxon>
        <taxon>Chromadorea</taxon>
        <taxon>Rhabditida</taxon>
        <taxon>Tylenchina</taxon>
        <taxon>Cephalobomorpha</taxon>
        <taxon>Cephaloboidea</taxon>
        <taxon>Cephalobidae</taxon>
        <taxon>Acrobeloides</taxon>
    </lineage>
</organism>
<feature type="domain" description="Laminin EGF-like" evidence="11">
    <location>
        <begin position="288"/>
        <end position="333"/>
    </location>
</feature>
<keyword evidence="9 10" id="KW-0424">Laminin EGF-like domain</keyword>
<evidence type="ECO:0000256" key="8">
    <source>
        <dbReference type="ARBA" id="ARBA00023180"/>
    </source>
</evidence>
<evidence type="ECO:0000313" key="14">
    <source>
        <dbReference type="WBParaSite" id="ACRNAN_scaffold12914.g7902.t1"/>
    </source>
</evidence>
<feature type="disulfide bond" evidence="10">
    <location>
        <begin position="65"/>
        <end position="74"/>
    </location>
</feature>
<feature type="disulfide bond" evidence="10">
    <location>
        <begin position="16"/>
        <end position="25"/>
    </location>
</feature>
<feature type="disulfide bond" evidence="10">
    <location>
        <begin position="214"/>
        <end position="223"/>
    </location>
</feature>
<dbReference type="Gene3D" id="2.170.300.10">
    <property type="entry name" value="Tie2 ligand-binding domain superfamily"/>
    <property type="match status" value="1"/>
</dbReference>
<dbReference type="PROSITE" id="PS01248">
    <property type="entry name" value="EGF_LAM_1"/>
    <property type="match status" value="3"/>
</dbReference>
<keyword evidence="4" id="KW-0732">Signal</keyword>
<dbReference type="FunFam" id="2.10.25.10:FF:000189">
    <property type="entry name" value="Laminin subunit alpha 2"/>
    <property type="match status" value="1"/>
</dbReference>
<keyword evidence="13" id="KW-1185">Reference proteome</keyword>
<dbReference type="GO" id="GO:0005604">
    <property type="term" value="C:basement membrane"/>
    <property type="evidence" value="ECO:0007669"/>
    <property type="project" value="UniProtKB-SubCell"/>
</dbReference>
<dbReference type="Pfam" id="PF00052">
    <property type="entry name" value="Laminin_B"/>
    <property type="match status" value="1"/>
</dbReference>
<keyword evidence="2" id="KW-0964">Secreted</keyword>
<feature type="disulfide bond" evidence="10">
    <location>
        <begin position="334"/>
        <end position="346"/>
    </location>
</feature>
<dbReference type="FunFam" id="2.10.25.10:FF:000082">
    <property type="entry name" value="Laminin subunit alpha 1"/>
    <property type="match status" value="1"/>
</dbReference>
<evidence type="ECO:0000256" key="5">
    <source>
        <dbReference type="ARBA" id="ARBA00022737"/>
    </source>
</evidence>
<feature type="disulfide bond" evidence="10">
    <location>
        <begin position="288"/>
        <end position="300"/>
    </location>
</feature>
<dbReference type="GO" id="GO:0048468">
    <property type="term" value="P:cell development"/>
    <property type="evidence" value="ECO:0007669"/>
    <property type="project" value="UniProtKB-ARBA"/>
</dbReference>
<keyword evidence="7 10" id="KW-1015">Disulfide bond</keyword>
<feature type="disulfide bond" evidence="10">
    <location>
        <begin position="361"/>
        <end position="370"/>
    </location>
</feature>